<dbReference type="GO" id="GO:0032259">
    <property type="term" value="P:methylation"/>
    <property type="evidence" value="ECO:0007669"/>
    <property type="project" value="UniProtKB-KW"/>
</dbReference>
<dbReference type="Proteomes" id="UP000235584">
    <property type="component" value="Chromosome"/>
</dbReference>
<dbReference type="PROSITE" id="PS51683">
    <property type="entry name" value="SAM_OMT_II"/>
    <property type="match status" value="1"/>
</dbReference>
<dbReference type="PANTHER" id="PTHR43712">
    <property type="entry name" value="PUTATIVE (AFU_ORTHOLOGUE AFUA_4G14580)-RELATED"/>
    <property type="match status" value="1"/>
</dbReference>
<gene>
    <name evidence="5" type="ORF">C0V70_14165</name>
</gene>
<sequence>MTKNKELETYFSLMLASGSTALYNFVQENELFKGYKVGVSFSAKDFADKHQYKMIPAEVLLNSLVSLGLLEKKNDQYELASVMELLSGNYKNLSAEYWAHLPTLLKTGTPFKRMDAVADSEKEYQVQVKSLEWMMTPCAELMVEMLAKTRADIKTKKDLEVLDVGAGSGVWGFNFLYQNKDAKATLADWPAVLVVAKATAERKGIKDRVTTIEGNFHESVWPEDKFHYATLGNVTHILTAEANKTLFKKIYKAMKPGGELVILDAYGEVPEGELARALYQMGLTIRTIQGRVFQPNELKPWLEEAGFKTFEFHSLNVVPRSMGMLVAKK</sequence>
<keyword evidence="2" id="KW-0808">Transferase</keyword>
<dbReference type="Pfam" id="PF00891">
    <property type="entry name" value="Methyltransf_2"/>
    <property type="match status" value="1"/>
</dbReference>
<dbReference type="InterPro" id="IPR036388">
    <property type="entry name" value="WH-like_DNA-bd_sf"/>
</dbReference>
<evidence type="ECO:0000256" key="2">
    <source>
        <dbReference type="ARBA" id="ARBA00022679"/>
    </source>
</evidence>
<evidence type="ECO:0000259" key="4">
    <source>
        <dbReference type="Pfam" id="PF00891"/>
    </source>
</evidence>
<evidence type="ECO:0000313" key="5">
    <source>
        <dbReference type="EMBL" id="AUN99227.1"/>
    </source>
</evidence>
<reference evidence="5 6" key="1">
    <citation type="submission" date="2018-01" db="EMBL/GenBank/DDBJ databases">
        <title>Complete genome sequence of Bacteriovorax stolpii DSM12778.</title>
        <authorList>
            <person name="Tang B."/>
            <person name="Chang J."/>
        </authorList>
    </citation>
    <scope>NUCLEOTIDE SEQUENCE [LARGE SCALE GENOMIC DNA]</scope>
    <source>
        <strain evidence="5 6">DSM 12778</strain>
    </source>
</reference>
<evidence type="ECO:0000313" key="6">
    <source>
        <dbReference type="Proteomes" id="UP000235584"/>
    </source>
</evidence>
<name>A0A2K9NUS3_BACTC</name>
<dbReference type="InterPro" id="IPR029063">
    <property type="entry name" value="SAM-dependent_MTases_sf"/>
</dbReference>
<dbReference type="SUPFAM" id="SSF53335">
    <property type="entry name" value="S-adenosyl-L-methionine-dependent methyltransferases"/>
    <property type="match status" value="1"/>
</dbReference>
<keyword evidence="3" id="KW-0949">S-adenosyl-L-methionine</keyword>
<dbReference type="InterPro" id="IPR001077">
    <property type="entry name" value="COMT_C"/>
</dbReference>
<dbReference type="Gene3D" id="1.10.10.10">
    <property type="entry name" value="Winged helix-like DNA-binding domain superfamily/Winged helix DNA-binding domain"/>
    <property type="match status" value="1"/>
</dbReference>
<accession>A0A2K9NUS3</accession>
<evidence type="ECO:0000256" key="1">
    <source>
        <dbReference type="ARBA" id="ARBA00022603"/>
    </source>
</evidence>
<feature type="domain" description="O-methyltransferase C-terminal" evidence="4">
    <location>
        <begin position="160"/>
        <end position="308"/>
    </location>
</feature>
<dbReference type="AlphaFoldDB" id="A0A2K9NUS3"/>
<proteinExistence type="predicted"/>
<evidence type="ECO:0000256" key="3">
    <source>
        <dbReference type="ARBA" id="ARBA00022691"/>
    </source>
</evidence>
<keyword evidence="1" id="KW-0489">Methyltransferase</keyword>
<dbReference type="EMBL" id="CP025704">
    <property type="protein sequence ID" value="AUN99227.1"/>
    <property type="molecule type" value="Genomic_DNA"/>
</dbReference>
<dbReference type="KEGG" id="bsto:C0V70_14165"/>
<dbReference type="PANTHER" id="PTHR43712:SF2">
    <property type="entry name" value="O-METHYLTRANSFERASE CICE"/>
    <property type="match status" value="1"/>
</dbReference>
<dbReference type="Gene3D" id="3.40.50.150">
    <property type="entry name" value="Vaccinia Virus protein VP39"/>
    <property type="match status" value="1"/>
</dbReference>
<keyword evidence="6" id="KW-1185">Reference proteome</keyword>
<protein>
    <recommendedName>
        <fullName evidence="4">O-methyltransferase C-terminal domain-containing protein</fullName>
    </recommendedName>
</protein>
<dbReference type="InterPro" id="IPR016461">
    <property type="entry name" value="COMT-like"/>
</dbReference>
<organism evidence="5 6">
    <name type="scientific">Bacteriovorax stolpii</name>
    <name type="common">Bdellovibrio stolpii</name>
    <dbReference type="NCBI Taxonomy" id="960"/>
    <lineage>
        <taxon>Bacteria</taxon>
        <taxon>Pseudomonadati</taxon>
        <taxon>Bdellovibrionota</taxon>
        <taxon>Bacteriovoracia</taxon>
        <taxon>Bacteriovoracales</taxon>
        <taxon>Bacteriovoracaceae</taxon>
        <taxon>Bacteriovorax</taxon>
    </lineage>
</organism>
<dbReference type="RefSeq" id="WP_102244518.1">
    <property type="nucleotide sequence ID" value="NZ_CP025704.1"/>
</dbReference>
<dbReference type="CDD" id="cd02440">
    <property type="entry name" value="AdoMet_MTases"/>
    <property type="match status" value="1"/>
</dbReference>
<dbReference type="GO" id="GO:0008171">
    <property type="term" value="F:O-methyltransferase activity"/>
    <property type="evidence" value="ECO:0007669"/>
    <property type="project" value="InterPro"/>
</dbReference>